<dbReference type="InterPro" id="IPR002110">
    <property type="entry name" value="Ankyrin_rpt"/>
</dbReference>
<dbReference type="Pfam" id="PF12796">
    <property type="entry name" value="Ank_2"/>
    <property type="match status" value="1"/>
</dbReference>
<dbReference type="SUPFAM" id="SSF48403">
    <property type="entry name" value="Ankyrin repeat"/>
    <property type="match status" value="1"/>
</dbReference>
<dbReference type="InterPro" id="IPR036770">
    <property type="entry name" value="Ankyrin_rpt-contain_sf"/>
</dbReference>
<sequence length="177" mass="20139">MDLRSAYSIACMHGHTDLVRYFLENNKVHVNVFESPLRTAIEHGHCGVARVLLEYGADINDPYLLPIALQGDKNTKFLLVEFLLANGYIVAESHLRVFINALLFPSHKLLSVDENMALVLVGHTVKQRNGLKRAEVPYQMVDRLRAIKEGICQVPTEPMPFRQLAHEIFDWLHSLPN</sequence>
<dbReference type="Gene3D" id="1.25.40.20">
    <property type="entry name" value="Ankyrin repeat-containing domain"/>
    <property type="match status" value="1"/>
</dbReference>
<dbReference type="SMART" id="SM00248">
    <property type="entry name" value="ANK"/>
    <property type="match status" value="2"/>
</dbReference>
<gene>
    <name evidence="2" type="ORF">K491DRAFT_699571</name>
</gene>
<dbReference type="AlphaFoldDB" id="A0A6A6SID1"/>
<keyword evidence="1" id="KW-0040">ANK repeat</keyword>
<proteinExistence type="predicted"/>
<name>A0A6A6SID1_9PLEO</name>
<organism evidence="2 3">
    <name type="scientific">Lophiostoma macrostomum CBS 122681</name>
    <dbReference type="NCBI Taxonomy" id="1314788"/>
    <lineage>
        <taxon>Eukaryota</taxon>
        <taxon>Fungi</taxon>
        <taxon>Dikarya</taxon>
        <taxon>Ascomycota</taxon>
        <taxon>Pezizomycotina</taxon>
        <taxon>Dothideomycetes</taxon>
        <taxon>Pleosporomycetidae</taxon>
        <taxon>Pleosporales</taxon>
        <taxon>Lophiostomataceae</taxon>
        <taxon>Lophiostoma</taxon>
    </lineage>
</organism>
<dbReference type="PROSITE" id="PS50088">
    <property type="entry name" value="ANK_REPEAT"/>
    <property type="match status" value="1"/>
</dbReference>
<reference evidence="2" key="1">
    <citation type="journal article" date="2020" name="Stud. Mycol.">
        <title>101 Dothideomycetes genomes: a test case for predicting lifestyles and emergence of pathogens.</title>
        <authorList>
            <person name="Haridas S."/>
            <person name="Albert R."/>
            <person name="Binder M."/>
            <person name="Bloem J."/>
            <person name="Labutti K."/>
            <person name="Salamov A."/>
            <person name="Andreopoulos B."/>
            <person name="Baker S."/>
            <person name="Barry K."/>
            <person name="Bills G."/>
            <person name="Bluhm B."/>
            <person name="Cannon C."/>
            <person name="Castanera R."/>
            <person name="Culley D."/>
            <person name="Daum C."/>
            <person name="Ezra D."/>
            <person name="Gonzalez J."/>
            <person name="Henrissat B."/>
            <person name="Kuo A."/>
            <person name="Liang C."/>
            <person name="Lipzen A."/>
            <person name="Lutzoni F."/>
            <person name="Magnuson J."/>
            <person name="Mondo S."/>
            <person name="Nolan M."/>
            <person name="Ohm R."/>
            <person name="Pangilinan J."/>
            <person name="Park H.-J."/>
            <person name="Ramirez L."/>
            <person name="Alfaro M."/>
            <person name="Sun H."/>
            <person name="Tritt A."/>
            <person name="Yoshinaga Y."/>
            <person name="Zwiers L.-H."/>
            <person name="Turgeon B."/>
            <person name="Goodwin S."/>
            <person name="Spatafora J."/>
            <person name="Crous P."/>
            <person name="Grigoriev I."/>
        </authorList>
    </citation>
    <scope>NUCLEOTIDE SEQUENCE</scope>
    <source>
        <strain evidence="2">CBS 122681</strain>
    </source>
</reference>
<dbReference type="EMBL" id="MU004607">
    <property type="protein sequence ID" value="KAF2647546.1"/>
    <property type="molecule type" value="Genomic_DNA"/>
</dbReference>
<protein>
    <submittedName>
        <fullName evidence="2">Uncharacterized protein</fullName>
    </submittedName>
</protein>
<feature type="repeat" description="ANK" evidence="1">
    <location>
        <begin position="32"/>
        <end position="60"/>
    </location>
</feature>
<keyword evidence="3" id="KW-1185">Reference proteome</keyword>
<dbReference type="Proteomes" id="UP000799324">
    <property type="component" value="Unassembled WGS sequence"/>
</dbReference>
<dbReference type="OrthoDB" id="539213at2759"/>
<evidence type="ECO:0000313" key="2">
    <source>
        <dbReference type="EMBL" id="KAF2647546.1"/>
    </source>
</evidence>
<evidence type="ECO:0000313" key="3">
    <source>
        <dbReference type="Proteomes" id="UP000799324"/>
    </source>
</evidence>
<dbReference type="PROSITE" id="PS50297">
    <property type="entry name" value="ANK_REP_REGION"/>
    <property type="match status" value="1"/>
</dbReference>
<accession>A0A6A6SID1</accession>
<evidence type="ECO:0000256" key="1">
    <source>
        <dbReference type="PROSITE-ProRule" id="PRU00023"/>
    </source>
</evidence>